<dbReference type="InterPro" id="IPR001296">
    <property type="entry name" value="Glyco_trans_1"/>
</dbReference>
<comment type="caution">
    <text evidence="3">The sequence shown here is derived from an EMBL/GenBank/DDBJ whole genome shotgun (WGS) entry which is preliminary data.</text>
</comment>
<organism evidence="3 4">
    <name type="scientific">Terribacillus saccharophilus</name>
    <dbReference type="NCBI Taxonomy" id="361277"/>
    <lineage>
        <taxon>Bacteria</taxon>
        <taxon>Bacillati</taxon>
        <taxon>Bacillota</taxon>
        <taxon>Bacilli</taxon>
        <taxon>Bacillales</taxon>
        <taxon>Bacillaceae</taxon>
        <taxon>Terribacillus</taxon>
    </lineage>
</organism>
<dbReference type="Gene3D" id="3.40.50.2000">
    <property type="entry name" value="Glycogen Phosphorylase B"/>
    <property type="match status" value="2"/>
</dbReference>
<dbReference type="InterPro" id="IPR028098">
    <property type="entry name" value="Glyco_trans_4-like_N"/>
</dbReference>
<dbReference type="Proteomes" id="UP000216852">
    <property type="component" value="Unassembled WGS sequence"/>
</dbReference>
<evidence type="ECO:0000259" key="2">
    <source>
        <dbReference type="Pfam" id="PF13439"/>
    </source>
</evidence>
<dbReference type="Pfam" id="PF00534">
    <property type="entry name" value="Glycos_transf_1"/>
    <property type="match status" value="1"/>
</dbReference>
<gene>
    <name evidence="3" type="ORF">CHH48_10415</name>
</gene>
<sequence length="380" mass="44015">MAKISIVNEGFGLGGVERVATLLANGLDSLGHKVHLIDFTSDGNIFYETKDSIRIKHLRKRKTHRKVRYKYEFWKYNLSGTPIKSINLYKEQCLDLINIINQNQYDFVILCQGTLTSLLPYIKKGIKNTKIIVWQHNEFNIYMDKYYKSVSDDYKRGLKMADLVVCLTKKDEMLFKKYNDNTTHIYNPLTIKTNEISNLHHKNIVFISRLSLEQKGLDYLVEVARNLSEGWKLHIAGDGPDREWLEEQIVKYNLINKVVIHGRMDPDNIIELYLLSSLFISTSRWEGFGLVLTEAMSVGLPIVAFKNQGPSEILADGKYGVLIEKGNTRKFCEVINGLTSSLEQRTKYQELSLKRVKDFDTKEITQQWDTQFKKINGRND</sequence>
<dbReference type="RefSeq" id="WP_095219410.1">
    <property type="nucleotide sequence ID" value="NZ_NPBJ01000021.1"/>
</dbReference>
<name>A0ABX4GXQ5_9BACI</name>
<evidence type="ECO:0000313" key="4">
    <source>
        <dbReference type="Proteomes" id="UP000216852"/>
    </source>
</evidence>
<protein>
    <submittedName>
        <fullName evidence="3">Uncharacterized protein</fullName>
    </submittedName>
</protein>
<reference evidence="3 4" key="1">
    <citation type="submission" date="2017-07" db="EMBL/GenBank/DDBJ databases">
        <title>Isolation and whole genome analysis of endospore-forming bacteria from heroin.</title>
        <authorList>
            <person name="Kalinowski J."/>
            <person name="Ahrens B."/>
            <person name="Al-Dilaimi A."/>
            <person name="Winkler A."/>
            <person name="Wibberg D."/>
            <person name="Schleenbecker U."/>
            <person name="Ruckert C."/>
            <person name="Wolfel R."/>
            <person name="Grass G."/>
        </authorList>
    </citation>
    <scope>NUCLEOTIDE SEQUENCE [LARGE SCALE GENOMIC DNA]</scope>
    <source>
        <strain evidence="3 4">7517-1</strain>
    </source>
</reference>
<feature type="domain" description="Glycosyl transferase family 1" evidence="1">
    <location>
        <begin position="200"/>
        <end position="350"/>
    </location>
</feature>
<dbReference type="Pfam" id="PF13439">
    <property type="entry name" value="Glyco_transf_4"/>
    <property type="match status" value="1"/>
</dbReference>
<keyword evidence="4" id="KW-1185">Reference proteome</keyword>
<proteinExistence type="predicted"/>
<feature type="domain" description="Glycosyltransferase subfamily 4-like N-terminal" evidence="2">
    <location>
        <begin position="14"/>
        <end position="188"/>
    </location>
</feature>
<evidence type="ECO:0000313" key="3">
    <source>
        <dbReference type="EMBL" id="PAD99656.1"/>
    </source>
</evidence>
<dbReference type="PANTHER" id="PTHR45947">
    <property type="entry name" value="SULFOQUINOVOSYL TRANSFERASE SQD2"/>
    <property type="match status" value="1"/>
</dbReference>
<accession>A0ABX4GXQ5</accession>
<evidence type="ECO:0000259" key="1">
    <source>
        <dbReference type="Pfam" id="PF00534"/>
    </source>
</evidence>
<dbReference type="EMBL" id="NPBJ01000021">
    <property type="protein sequence ID" value="PAD99656.1"/>
    <property type="molecule type" value="Genomic_DNA"/>
</dbReference>
<dbReference type="InterPro" id="IPR050194">
    <property type="entry name" value="Glycosyltransferase_grp1"/>
</dbReference>
<dbReference type="PANTHER" id="PTHR45947:SF3">
    <property type="entry name" value="SULFOQUINOVOSYL TRANSFERASE SQD2"/>
    <property type="match status" value="1"/>
</dbReference>
<dbReference type="SUPFAM" id="SSF53756">
    <property type="entry name" value="UDP-Glycosyltransferase/glycogen phosphorylase"/>
    <property type="match status" value="1"/>
</dbReference>